<feature type="region of interest" description="Disordered" evidence="1">
    <location>
        <begin position="90"/>
        <end position="128"/>
    </location>
</feature>
<keyword evidence="4" id="KW-1185">Reference proteome</keyword>
<name>A0A8H3PF44_9LECA</name>
<dbReference type="InterPro" id="IPR009210">
    <property type="entry name" value="ASCC1"/>
</dbReference>
<dbReference type="InterPro" id="IPR019510">
    <property type="entry name" value="AKAP7-like_phosphoesterase"/>
</dbReference>
<accession>A0A8H3PF44</accession>
<organism evidence="3 4">
    <name type="scientific">Heterodermia speciosa</name>
    <dbReference type="NCBI Taxonomy" id="116794"/>
    <lineage>
        <taxon>Eukaryota</taxon>
        <taxon>Fungi</taxon>
        <taxon>Dikarya</taxon>
        <taxon>Ascomycota</taxon>
        <taxon>Pezizomycotina</taxon>
        <taxon>Lecanoromycetes</taxon>
        <taxon>OSLEUM clade</taxon>
        <taxon>Lecanoromycetidae</taxon>
        <taxon>Caliciales</taxon>
        <taxon>Physciaceae</taxon>
        <taxon>Heterodermia</taxon>
    </lineage>
</organism>
<evidence type="ECO:0000313" key="4">
    <source>
        <dbReference type="Proteomes" id="UP000664521"/>
    </source>
</evidence>
<dbReference type="PANTHER" id="PTHR13360">
    <property type="entry name" value="ACTIVATING SIGNAL COINTEGRATOR 1 COMPLEX SUBUNIT 1"/>
    <property type="match status" value="1"/>
</dbReference>
<protein>
    <recommendedName>
        <fullName evidence="2">A-kinase anchor protein 7-like phosphoesterase domain-containing protein</fullName>
    </recommendedName>
</protein>
<dbReference type="EMBL" id="CAJPDS010000127">
    <property type="protein sequence ID" value="CAF9939258.1"/>
    <property type="molecule type" value="Genomic_DNA"/>
</dbReference>
<dbReference type="GO" id="GO:0006355">
    <property type="term" value="P:regulation of DNA-templated transcription"/>
    <property type="evidence" value="ECO:0007669"/>
    <property type="project" value="TreeGrafter"/>
</dbReference>
<dbReference type="PANTHER" id="PTHR13360:SF1">
    <property type="entry name" value="ACTIVATING SIGNAL COINTEGRATOR 1 COMPLEX SUBUNIT 1"/>
    <property type="match status" value="1"/>
</dbReference>
<dbReference type="Proteomes" id="UP000664521">
    <property type="component" value="Unassembled WGS sequence"/>
</dbReference>
<feature type="domain" description="A-kinase anchor protein 7-like phosphoesterase" evidence="2">
    <location>
        <begin position="3"/>
        <end position="237"/>
    </location>
</feature>
<feature type="compositionally biased region" description="Basic and acidic residues" evidence="1">
    <location>
        <begin position="90"/>
        <end position="116"/>
    </location>
</feature>
<dbReference type="Gene3D" id="3.90.1140.10">
    <property type="entry name" value="Cyclic phosphodiesterase"/>
    <property type="match status" value="1"/>
</dbReference>
<dbReference type="Pfam" id="PF10469">
    <property type="entry name" value="AKAP7_NLS"/>
    <property type="match status" value="1"/>
</dbReference>
<evidence type="ECO:0000256" key="1">
    <source>
        <dbReference type="SAM" id="MobiDB-lite"/>
    </source>
</evidence>
<evidence type="ECO:0000259" key="2">
    <source>
        <dbReference type="Pfam" id="PF10469"/>
    </source>
</evidence>
<dbReference type="OrthoDB" id="277832at2759"/>
<proteinExistence type="predicted"/>
<reference evidence="3" key="1">
    <citation type="submission" date="2021-03" db="EMBL/GenBank/DDBJ databases">
        <authorList>
            <person name="Tagirdzhanova G."/>
        </authorList>
    </citation>
    <scope>NUCLEOTIDE SEQUENCE</scope>
</reference>
<evidence type="ECO:0000313" key="3">
    <source>
        <dbReference type="EMBL" id="CAF9939258.1"/>
    </source>
</evidence>
<sequence length="309" mass="35226">MITHHLRIPLFTQASMQQLSNSFAAVMADPVATRIPFDAWKNVNQLSISLGSLQLRKTEDIDSAVALLRKLDYSETVRLLARELRDKEAAEQASKRASDRINDEAMPKPSSEEHNLQPKVSLRGLEAPGNRASVRNATALYGRVEGNEKALLHLRDQISQLFVEYQSKQVLTGPKFKTVEFSVMSTHFLLSKSSARKGLKGPVKRFNVRELCNRYKDIVWAENVPLEKICLSEMAARDFYANGQIVHRAVCRDVASVALPGAPALPLEVRKIGLTYSYARLKNHVPKRRVHRKKRHNRSINWWEQRFNY</sequence>
<dbReference type="GO" id="GO:0006307">
    <property type="term" value="P:DNA alkylation repair"/>
    <property type="evidence" value="ECO:0007669"/>
    <property type="project" value="InterPro"/>
</dbReference>
<comment type="caution">
    <text evidence="3">The sequence shown here is derived from an EMBL/GenBank/DDBJ whole genome shotgun (WGS) entry which is preliminary data.</text>
</comment>
<dbReference type="AlphaFoldDB" id="A0A8H3PF44"/>
<dbReference type="GO" id="GO:0005634">
    <property type="term" value="C:nucleus"/>
    <property type="evidence" value="ECO:0007669"/>
    <property type="project" value="TreeGrafter"/>
</dbReference>
<gene>
    <name evidence="3" type="ORF">HETSPECPRED_001526</name>
</gene>